<feature type="transmembrane region" description="Helical" evidence="8">
    <location>
        <begin position="210"/>
        <end position="238"/>
    </location>
</feature>
<comment type="subcellular location">
    <subcellularLocation>
        <location evidence="1">Cell membrane</location>
        <topology evidence="1">Multi-pass membrane protein</topology>
    </subcellularLocation>
</comment>
<feature type="transmembrane region" description="Helical" evidence="8">
    <location>
        <begin position="401"/>
        <end position="422"/>
    </location>
</feature>
<keyword evidence="10" id="KW-1185">Reference proteome</keyword>
<evidence type="ECO:0000256" key="5">
    <source>
        <dbReference type="ARBA" id="ARBA00022989"/>
    </source>
</evidence>
<accession>A0ABS9CKR1</accession>
<evidence type="ECO:0000256" key="7">
    <source>
        <dbReference type="PIRNR" id="PIRNR016636"/>
    </source>
</evidence>
<comment type="caution">
    <text evidence="9">The sequence shown here is derived from an EMBL/GenBank/DDBJ whole genome shotgun (WGS) entry which is preliminary data.</text>
</comment>
<dbReference type="InterPro" id="IPR028362">
    <property type="entry name" value="AlgI"/>
</dbReference>
<feature type="transmembrane region" description="Helical" evidence="8">
    <location>
        <begin position="47"/>
        <end position="65"/>
    </location>
</feature>
<comment type="similarity">
    <text evidence="2 7">Belongs to the membrane-bound acyltransferase family.</text>
</comment>
<dbReference type="PIRSF" id="PIRSF500217">
    <property type="entry name" value="AlgI"/>
    <property type="match status" value="1"/>
</dbReference>
<dbReference type="PANTHER" id="PTHR13285">
    <property type="entry name" value="ACYLTRANSFERASE"/>
    <property type="match status" value="1"/>
</dbReference>
<keyword evidence="4 8" id="KW-0812">Transmembrane</keyword>
<sequence>MVFNSILFIFVFLPVSLLLYYVTPTRGKNLILALTGLVFYSWGTPEYIVLMLFSILFNYLAGLDIGRSKEKSQSRRAQVMLIASVAVNLLLLGFFKYWEFLLNNINGLLHTSFKSAELPMPIGISFYTFTILSYLFDVYHEKVSAQKNLIDLSAYVTFFPKLISGPIVEYNQMEPQLKKRHVDIVKFGEGARLLILGLGKKVILADNLNAAFIAVTGLDSVSVLSAWLGCILYTLLIYMDFSSYSDMAIGIAKMFGFEIEKNFDYPYCSKSITEFWRRWHISLGRWFRDYIYIPLGGNRCSTLTNIRNILIVWFLTGFWHGAAWNFIFWGLYYGALLLIEKFLMKDILSYIPSAVQHVFSVFLVMIGWVFFFSPSLSFAFSWIGMMFGIGAAGAVDTAALYYLAGNGLLMLISAIGCTPVAAKIGRRVLNIGKGGTIAGVLCSAAILLCSIAYMINATYSSFLYFKF</sequence>
<feature type="transmembrane region" description="Helical" evidence="8">
    <location>
        <begin position="378"/>
        <end position="395"/>
    </location>
</feature>
<feature type="transmembrane region" description="Helical" evidence="8">
    <location>
        <begin position="77"/>
        <end position="98"/>
    </location>
</feature>
<keyword evidence="7" id="KW-0012">Acyltransferase</keyword>
<evidence type="ECO:0000313" key="9">
    <source>
        <dbReference type="EMBL" id="MCF2651729.1"/>
    </source>
</evidence>
<organism evidence="9 10">
    <name type="scientific">Anaeromassilibacillus senegalensis</name>
    <dbReference type="NCBI Taxonomy" id="1673717"/>
    <lineage>
        <taxon>Bacteria</taxon>
        <taxon>Bacillati</taxon>
        <taxon>Bacillota</taxon>
        <taxon>Clostridia</taxon>
        <taxon>Eubacteriales</taxon>
        <taxon>Acutalibacteraceae</taxon>
        <taxon>Anaeromassilibacillus</taxon>
    </lineage>
</organism>
<keyword evidence="5 8" id="KW-1133">Transmembrane helix</keyword>
<name>A0ABS9CKR1_9FIRM</name>
<evidence type="ECO:0000256" key="2">
    <source>
        <dbReference type="ARBA" id="ARBA00010323"/>
    </source>
</evidence>
<keyword evidence="6 7" id="KW-0472">Membrane</keyword>
<feature type="transmembrane region" description="Helical" evidence="8">
    <location>
        <begin position="434"/>
        <end position="455"/>
    </location>
</feature>
<dbReference type="PIRSF" id="PIRSF016636">
    <property type="entry name" value="AlgI_DltB"/>
    <property type="match status" value="1"/>
</dbReference>
<evidence type="ECO:0000256" key="8">
    <source>
        <dbReference type="SAM" id="Phobius"/>
    </source>
</evidence>
<dbReference type="InterPro" id="IPR004299">
    <property type="entry name" value="MBOAT_fam"/>
</dbReference>
<feature type="transmembrane region" description="Helical" evidence="8">
    <location>
        <begin position="309"/>
        <end position="335"/>
    </location>
</feature>
<evidence type="ECO:0000256" key="3">
    <source>
        <dbReference type="ARBA" id="ARBA00022475"/>
    </source>
</evidence>
<feature type="transmembrane region" description="Helical" evidence="8">
    <location>
        <begin position="148"/>
        <end position="168"/>
    </location>
</feature>
<protein>
    <submittedName>
        <fullName evidence="9">MBOAT family protein</fullName>
    </submittedName>
</protein>
<dbReference type="EMBL" id="JAFBIT010000001">
    <property type="protein sequence ID" value="MCF2651729.1"/>
    <property type="molecule type" value="Genomic_DNA"/>
</dbReference>
<dbReference type="Pfam" id="PF03062">
    <property type="entry name" value="MBOAT"/>
    <property type="match status" value="1"/>
</dbReference>
<feature type="transmembrane region" description="Helical" evidence="8">
    <location>
        <begin position="118"/>
        <end position="136"/>
    </location>
</feature>
<evidence type="ECO:0000313" key="10">
    <source>
        <dbReference type="Proteomes" id="UP001299220"/>
    </source>
</evidence>
<keyword evidence="7" id="KW-0808">Transferase</keyword>
<evidence type="ECO:0000256" key="6">
    <source>
        <dbReference type="ARBA" id="ARBA00023136"/>
    </source>
</evidence>
<evidence type="ECO:0000256" key="4">
    <source>
        <dbReference type="ARBA" id="ARBA00022692"/>
    </source>
</evidence>
<dbReference type="PANTHER" id="PTHR13285:SF18">
    <property type="entry name" value="PROTEIN-CYSTEINE N-PALMITOYLTRANSFERASE RASP"/>
    <property type="match status" value="1"/>
</dbReference>
<dbReference type="InterPro" id="IPR024194">
    <property type="entry name" value="Ac/AlaTfrase_AlgI/DltB"/>
</dbReference>
<proteinExistence type="inferred from homology"/>
<gene>
    <name evidence="9" type="ORF">JQM67_03865</name>
</gene>
<feature type="transmembrane region" description="Helical" evidence="8">
    <location>
        <begin position="347"/>
        <end position="371"/>
    </location>
</feature>
<dbReference type="InterPro" id="IPR051085">
    <property type="entry name" value="MB_O-acyltransferase"/>
</dbReference>
<evidence type="ECO:0000256" key="1">
    <source>
        <dbReference type="ARBA" id="ARBA00004651"/>
    </source>
</evidence>
<keyword evidence="3 7" id="KW-1003">Cell membrane</keyword>
<reference evidence="9 10" key="1">
    <citation type="submission" date="2020-12" db="EMBL/GenBank/DDBJ databases">
        <title>Whole genome sequences of gut porcine anaerobes.</title>
        <authorList>
            <person name="Kubasova T."/>
            <person name="Jahodarova E."/>
            <person name="Rychlik I."/>
        </authorList>
    </citation>
    <scope>NUCLEOTIDE SEQUENCE [LARGE SCALE GENOMIC DNA]</scope>
    <source>
        <strain evidence="9 10">An867</strain>
    </source>
</reference>
<dbReference type="Proteomes" id="UP001299220">
    <property type="component" value="Unassembled WGS sequence"/>
</dbReference>